<dbReference type="RefSeq" id="WP_020824260.1">
    <property type="nucleotide sequence ID" value="NZ_CP097337.1"/>
</dbReference>
<dbReference type="AlphaFoldDB" id="A0A378NEC1"/>
<proteinExistence type="predicted"/>
<reference evidence="1 2" key="1">
    <citation type="submission" date="2018-06" db="EMBL/GenBank/DDBJ databases">
        <authorList>
            <consortium name="Pathogen Informatics"/>
            <person name="Doyle S."/>
        </authorList>
    </citation>
    <scope>NUCLEOTIDE SEQUENCE [LARGE SCALE GENOMIC DNA]</scope>
    <source>
        <strain evidence="1 2">NCTC9380</strain>
    </source>
</reference>
<dbReference type="EMBL" id="UGPL01000006">
    <property type="protein sequence ID" value="STY66740.1"/>
    <property type="molecule type" value="Genomic_DNA"/>
</dbReference>
<accession>A0A378NEC1</accession>
<organism evidence="1 2">
    <name type="scientific">Mannheimia haemolytica</name>
    <name type="common">Pasteurella haemolytica</name>
    <dbReference type="NCBI Taxonomy" id="75985"/>
    <lineage>
        <taxon>Bacteria</taxon>
        <taxon>Pseudomonadati</taxon>
        <taxon>Pseudomonadota</taxon>
        <taxon>Gammaproteobacteria</taxon>
        <taxon>Pasteurellales</taxon>
        <taxon>Pasteurellaceae</taxon>
        <taxon>Mannheimia</taxon>
    </lineage>
</organism>
<evidence type="ECO:0008006" key="3">
    <source>
        <dbReference type="Google" id="ProtNLM"/>
    </source>
</evidence>
<gene>
    <name evidence="1" type="ORF">NCTC9380_02067</name>
</gene>
<sequence>MQGVFFEGETFNAYQFVTELVRGAKSSLILIDNYVDDTVLTLFTKRSHNVSVTIYTKQVSKQLALDLEKYNSQYAHINVKIFDKSHDRFLIIDEKELYHIGASLKDLGKKWFAFSKMDLSMSRILEKLAENQ</sequence>
<evidence type="ECO:0000313" key="2">
    <source>
        <dbReference type="Proteomes" id="UP000254031"/>
    </source>
</evidence>
<protein>
    <recommendedName>
        <fullName evidence="3">DNA-binding protein</fullName>
    </recommendedName>
</protein>
<dbReference type="Proteomes" id="UP000254031">
    <property type="component" value="Unassembled WGS sequence"/>
</dbReference>
<name>A0A378NEC1_MANHA</name>
<evidence type="ECO:0000313" key="1">
    <source>
        <dbReference type="EMBL" id="STY66740.1"/>
    </source>
</evidence>